<comment type="caution">
    <text evidence="2">The sequence shown here is derived from an EMBL/GenBank/DDBJ whole genome shotgun (WGS) entry which is preliminary data.</text>
</comment>
<organism evidence="2 3">
    <name type="scientific">Liquidambar formosana</name>
    <name type="common">Formosan gum</name>
    <dbReference type="NCBI Taxonomy" id="63359"/>
    <lineage>
        <taxon>Eukaryota</taxon>
        <taxon>Viridiplantae</taxon>
        <taxon>Streptophyta</taxon>
        <taxon>Embryophyta</taxon>
        <taxon>Tracheophyta</taxon>
        <taxon>Spermatophyta</taxon>
        <taxon>Magnoliopsida</taxon>
        <taxon>eudicotyledons</taxon>
        <taxon>Gunneridae</taxon>
        <taxon>Pentapetalae</taxon>
        <taxon>Saxifragales</taxon>
        <taxon>Altingiaceae</taxon>
        <taxon>Liquidambar</taxon>
    </lineage>
</organism>
<feature type="compositionally biased region" description="Gly residues" evidence="1">
    <location>
        <begin position="124"/>
        <end position="140"/>
    </location>
</feature>
<proteinExistence type="predicted"/>
<protein>
    <submittedName>
        <fullName evidence="2">Uncharacterized protein</fullName>
    </submittedName>
</protein>
<feature type="region of interest" description="Disordered" evidence="1">
    <location>
        <begin position="105"/>
        <end position="140"/>
    </location>
</feature>
<accession>A0AAP0RCU8</accession>
<dbReference type="EMBL" id="JBBPBK010000011">
    <property type="protein sequence ID" value="KAK9275373.1"/>
    <property type="molecule type" value="Genomic_DNA"/>
</dbReference>
<feature type="region of interest" description="Disordered" evidence="1">
    <location>
        <begin position="21"/>
        <end position="84"/>
    </location>
</feature>
<sequence length="140" mass="14720">MSSKEPVQLDDEQLSELREIFRSVRPEQRRKPDPTGTGLALTITGPKTQPRPARIPDPKGRHEQQRPYRVLGVRRPGGAGSSSGEIAVYGAAAPAAVSDLRSGREWVYHGGGAGPFDGEAGTRADGGGADGDDQGGGYGR</sequence>
<feature type="compositionally biased region" description="Basic and acidic residues" evidence="1">
    <location>
        <begin position="54"/>
        <end position="66"/>
    </location>
</feature>
<keyword evidence="3" id="KW-1185">Reference proteome</keyword>
<reference evidence="2 3" key="1">
    <citation type="journal article" date="2024" name="Plant J.">
        <title>Genome sequences and population genomics reveal climatic adaptation and genomic divergence between two closely related sweetgum species.</title>
        <authorList>
            <person name="Xu W.Q."/>
            <person name="Ren C.Q."/>
            <person name="Zhang X.Y."/>
            <person name="Comes H.P."/>
            <person name="Liu X.H."/>
            <person name="Li Y.G."/>
            <person name="Kettle C.J."/>
            <person name="Jalonen R."/>
            <person name="Gaisberger H."/>
            <person name="Ma Y.Z."/>
            <person name="Qiu Y.X."/>
        </authorList>
    </citation>
    <scope>NUCLEOTIDE SEQUENCE [LARGE SCALE GENOMIC DNA]</scope>
    <source>
        <strain evidence="2">Hangzhou</strain>
    </source>
</reference>
<evidence type="ECO:0000313" key="2">
    <source>
        <dbReference type="EMBL" id="KAK9275373.1"/>
    </source>
</evidence>
<evidence type="ECO:0000256" key="1">
    <source>
        <dbReference type="SAM" id="MobiDB-lite"/>
    </source>
</evidence>
<evidence type="ECO:0000313" key="3">
    <source>
        <dbReference type="Proteomes" id="UP001415857"/>
    </source>
</evidence>
<feature type="compositionally biased region" description="Basic and acidic residues" evidence="1">
    <location>
        <begin position="21"/>
        <end position="33"/>
    </location>
</feature>
<name>A0AAP0RCU8_LIQFO</name>
<dbReference type="Proteomes" id="UP001415857">
    <property type="component" value="Unassembled WGS sequence"/>
</dbReference>
<dbReference type="AlphaFoldDB" id="A0AAP0RCU8"/>
<gene>
    <name evidence="2" type="ORF">L1049_022637</name>
</gene>